<protein>
    <submittedName>
        <fullName evidence="1">Uncharacterized protein</fullName>
    </submittedName>
</protein>
<dbReference type="Proteomes" id="UP000324222">
    <property type="component" value="Unassembled WGS sequence"/>
</dbReference>
<comment type="caution">
    <text evidence="1">The sequence shown here is derived from an EMBL/GenBank/DDBJ whole genome shotgun (WGS) entry which is preliminary data.</text>
</comment>
<proteinExistence type="predicted"/>
<dbReference type="AlphaFoldDB" id="A0A5B7D5R1"/>
<name>A0A5B7D5R1_PORTR</name>
<accession>A0A5B7D5R1</accession>
<reference evidence="1 2" key="1">
    <citation type="submission" date="2019-05" db="EMBL/GenBank/DDBJ databases">
        <title>Another draft genome of Portunus trituberculatus and its Hox gene families provides insights of decapod evolution.</title>
        <authorList>
            <person name="Jeong J.-H."/>
            <person name="Song I."/>
            <person name="Kim S."/>
            <person name="Choi T."/>
            <person name="Kim D."/>
            <person name="Ryu S."/>
            <person name="Kim W."/>
        </authorList>
    </citation>
    <scope>NUCLEOTIDE SEQUENCE [LARGE SCALE GENOMIC DNA]</scope>
    <source>
        <tissue evidence="1">Muscle</tissue>
    </source>
</reference>
<gene>
    <name evidence="1" type="ORF">E2C01_009267</name>
</gene>
<evidence type="ECO:0000313" key="1">
    <source>
        <dbReference type="EMBL" id="MPC16443.1"/>
    </source>
</evidence>
<evidence type="ECO:0000313" key="2">
    <source>
        <dbReference type="Proteomes" id="UP000324222"/>
    </source>
</evidence>
<dbReference type="EMBL" id="VSRR010000506">
    <property type="protein sequence ID" value="MPC16443.1"/>
    <property type="molecule type" value="Genomic_DNA"/>
</dbReference>
<organism evidence="1 2">
    <name type="scientific">Portunus trituberculatus</name>
    <name type="common">Swimming crab</name>
    <name type="synonym">Neptunus trituberculatus</name>
    <dbReference type="NCBI Taxonomy" id="210409"/>
    <lineage>
        <taxon>Eukaryota</taxon>
        <taxon>Metazoa</taxon>
        <taxon>Ecdysozoa</taxon>
        <taxon>Arthropoda</taxon>
        <taxon>Crustacea</taxon>
        <taxon>Multicrustacea</taxon>
        <taxon>Malacostraca</taxon>
        <taxon>Eumalacostraca</taxon>
        <taxon>Eucarida</taxon>
        <taxon>Decapoda</taxon>
        <taxon>Pleocyemata</taxon>
        <taxon>Brachyura</taxon>
        <taxon>Eubrachyura</taxon>
        <taxon>Portunoidea</taxon>
        <taxon>Portunidae</taxon>
        <taxon>Portuninae</taxon>
        <taxon>Portunus</taxon>
    </lineage>
</organism>
<sequence length="30" mass="3232">MELGSFAHTGTGTYRPGGLLQLPSSYVLMF</sequence>
<keyword evidence="2" id="KW-1185">Reference proteome</keyword>